<dbReference type="PANTHER" id="PTHR47505:SF1">
    <property type="entry name" value="DNA UTILIZATION PROTEIN YHGH"/>
    <property type="match status" value="1"/>
</dbReference>
<gene>
    <name evidence="3" type="ORF">EDD79_101313</name>
</gene>
<keyword evidence="4" id="KW-1185">Reference proteome</keyword>
<evidence type="ECO:0000313" key="3">
    <source>
        <dbReference type="EMBL" id="TCQ02733.1"/>
    </source>
</evidence>
<comment type="similarity">
    <text evidence="1">Belongs to the ComF/GntX family.</text>
</comment>
<accession>A0A4R2U4W4</accession>
<dbReference type="PANTHER" id="PTHR47505">
    <property type="entry name" value="DNA UTILIZATION PROTEIN YHGH"/>
    <property type="match status" value="1"/>
</dbReference>
<feature type="domain" description="Phosphoribosyltransferase" evidence="2">
    <location>
        <begin position="90"/>
        <end position="222"/>
    </location>
</feature>
<dbReference type="InterPro" id="IPR000836">
    <property type="entry name" value="PRTase_dom"/>
</dbReference>
<proteinExistence type="inferred from homology"/>
<evidence type="ECO:0000256" key="1">
    <source>
        <dbReference type="ARBA" id="ARBA00008007"/>
    </source>
</evidence>
<dbReference type="EMBL" id="SLYC01000013">
    <property type="protein sequence ID" value="TCQ02733.1"/>
    <property type="molecule type" value="Genomic_DNA"/>
</dbReference>
<dbReference type="Proteomes" id="UP000295504">
    <property type="component" value="Unassembled WGS sequence"/>
</dbReference>
<dbReference type="OrthoDB" id="9779910at2"/>
<dbReference type="Pfam" id="PF00156">
    <property type="entry name" value="Pribosyltran"/>
    <property type="match status" value="1"/>
</dbReference>
<dbReference type="RefSeq" id="WP_132848267.1">
    <property type="nucleotide sequence ID" value="NZ_CP058648.1"/>
</dbReference>
<reference evidence="3 4" key="1">
    <citation type="submission" date="2019-03" db="EMBL/GenBank/DDBJ databases">
        <title>Genomic Encyclopedia of Type Strains, Phase IV (KMG-IV): sequencing the most valuable type-strain genomes for metagenomic binning, comparative biology and taxonomic classification.</title>
        <authorList>
            <person name="Goeker M."/>
        </authorList>
    </citation>
    <scope>NUCLEOTIDE SEQUENCE [LARGE SCALE GENOMIC DNA]</scope>
    <source>
        <strain evidence="3 4">DSM 100013</strain>
    </source>
</reference>
<comment type="caution">
    <text evidence="3">The sequence shown here is derived from an EMBL/GenBank/DDBJ whole genome shotgun (WGS) entry which is preliminary data.</text>
</comment>
<dbReference type="Gene3D" id="3.40.50.2020">
    <property type="match status" value="1"/>
</dbReference>
<dbReference type="CDD" id="cd06223">
    <property type="entry name" value="PRTases_typeI"/>
    <property type="match status" value="1"/>
</dbReference>
<dbReference type="InterPro" id="IPR029057">
    <property type="entry name" value="PRTase-like"/>
</dbReference>
<organism evidence="3 4">
    <name type="scientific">Serpentinicella alkaliphila</name>
    <dbReference type="NCBI Taxonomy" id="1734049"/>
    <lineage>
        <taxon>Bacteria</taxon>
        <taxon>Bacillati</taxon>
        <taxon>Bacillota</taxon>
        <taxon>Clostridia</taxon>
        <taxon>Peptostreptococcales</taxon>
        <taxon>Natronincolaceae</taxon>
        <taxon>Serpentinicella</taxon>
    </lineage>
</organism>
<dbReference type="SUPFAM" id="SSF53271">
    <property type="entry name" value="PRTase-like"/>
    <property type="match status" value="1"/>
</dbReference>
<dbReference type="AlphaFoldDB" id="A0A4R2U4W4"/>
<dbReference type="InterPro" id="IPR051910">
    <property type="entry name" value="ComF/GntX_DNA_util-trans"/>
</dbReference>
<protein>
    <submittedName>
        <fullName evidence="3">Competence protein ComFC</fullName>
    </submittedName>
</protein>
<evidence type="ECO:0000259" key="2">
    <source>
        <dbReference type="Pfam" id="PF00156"/>
    </source>
</evidence>
<sequence length="226" mass="26347">MLIDQLLDYFDVLLDLIYPRNVKCIVCGEELVGSDIFDICKVCYSKIEFVYGYEDSLDFLSFERIYAVAIYKDVVKKMIYNLKYYDKVYIAKTIAELMKEKLIEYNVEFDVIVAVPLHFTKEKRRGYNQTHLICKHLKRLLNKKYKARVIERIKNTEDMNKLSRIQRFENIEGAFIVKNNEAIKNKRVILVDDVLTTGATANACSKVLIDAGAQSVNLLTFARGYY</sequence>
<evidence type="ECO:0000313" key="4">
    <source>
        <dbReference type="Proteomes" id="UP000295504"/>
    </source>
</evidence>
<name>A0A4R2U4W4_9FIRM</name>